<dbReference type="AlphaFoldDB" id="A0A452RUH6"/>
<dbReference type="Ensembl" id="ENSUAMT00000025861.1">
    <property type="protein sequence ID" value="ENSUAMP00000023145.1"/>
    <property type="gene ID" value="ENSUAMG00000018154.1"/>
</dbReference>
<accession>A0A452RUH6</accession>
<organism evidence="1 2">
    <name type="scientific">Ursus americanus</name>
    <name type="common">American black bear</name>
    <name type="synonym">Euarctos americanus</name>
    <dbReference type="NCBI Taxonomy" id="9643"/>
    <lineage>
        <taxon>Eukaryota</taxon>
        <taxon>Metazoa</taxon>
        <taxon>Chordata</taxon>
        <taxon>Craniata</taxon>
        <taxon>Vertebrata</taxon>
        <taxon>Euteleostomi</taxon>
        <taxon>Mammalia</taxon>
        <taxon>Eutheria</taxon>
        <taxon>Laurasiatheria</taxon>
        <taxon>Carnivora</taxon>
        <taxon>Caniformia</taxon>
        <taxon>Ursidae</taxon>
        <taxon>Ursus</taxon>
    </lineage>
</organism>
<keyword evidence="2" id="KW-1185">Reference proteome</keyword>
<proteinExistence type="predicted"/>
<evidence type="ECO:0000313" key="1">
    <source>
        <dbReference type="Ensembl" id="ENSUAMP00000023145.1"/>
    </source>
</evidence>
<evidence type="ECO:0000313" key="2">
    <source>
        <dbReference type="Proteomes" id="UP000291022"/>
    </source>
</evidence>
<dbReference type="Proteomes" id="UP000291022">
    <property type="component" value="Unassembled WGS sequence"/>
</dbReference>
<protein>
    <recommendedName>
        <fullName evidence="3">DUF1725 domain-containing protein</fullName>
    </recommendedName>
</protein>
<dbReference type="GeneTree" id="ENSGT00970000193590"/>
<reference evidence="2" key="1">
    <citation type="submission" date="2016-06" db="EMBL/GenBank/DDBJ databases">
        <title>De novo assembly and RNA-Seq shows season-dependent expression and editing in black bear kidneys.</title>
        <authorList>
            <person name="Korstanje R."/>
            <person name="Srivastava A."/>
            <person name="Sarsani V.K."/>
            <person name="Sheehan S.M."/>
            <person name="Seger R.L."/>
            <person name="Barter M.E."/>
            <person name="Lindqvist C."/>
            <person name="Brody L.C."/>
            <person name="Mullikin J.C."/>
        </authorList>
    </citation>
    <scope>NUCLEOTIDE SEQUENCE [LARGE SCALE GENOMIC DNA]</scope>
</reference>
<sequence>MFIRALSTIAKLWKGPKCPSTEEWIKKMWGVYVYTAIKKNEILPFIKTWIELECIMLSKISQSEKDKYHMISLICGI</sequence>
<evidence type="ECO:0008006" key="3">
    <source>
        <dbReference type="Google" id="ProtNLM"/>
    </source>
</evidence>
<name>A0A452RUH6_URSAM</name>
<dbReference type="OMA" id="PSIHECI"/>
<reference evidence="1" key="3">
    <citation type="submission" date="2025-09" db="UniProtKB">
        <authorList>
            <consortium name="Ensembl"/>
        </authorList>
    </citation>
    <scope>IDENTIFICATION</scope>
</reference>
<reference evidence="1" key="2">
    <citation type="submission" date="2025-08" db="UniProtKB">
        <authorList>
            <consortium name="Ensembl"/>
        </authorList>
    </citation>
    <scope>IDENTIFICATION</scope>
</reference>